<reference evidence="1" key="1">
    <citation type="journal article" date="2011" name="Genome Biol.">
        <title>The draft genome of the carcinogenic human liver fluke Clonorchis sinensis.</title>
        <authorList>
            <person name="Wang X."/>
            <person name="Chen W."/>
            <person name="Huang Y."/>
            <person name="Sun J."/>
            <person name="Men J."/>
            <person name="Liu H."/>
            <person name="Luo F."/>
            <person name="Guo L."/>
            <person name="Lv X."/>
            <person name="Deng C."/>
            <person name="Zhou C."/>
            <person name="Fan Y."/>
            <person name="Li X."/>
            <person name="Huang L."/>
            <person name="Hu Y."/>
            <person name="Liang C."/>
            <person name="Hu X."/>
            <person name="Xu J."/>
            <person name="Yu X."/>
        </authorList>
    </citation>
    <scope>NUCLEOTIDE SEQUENCE [LARGE SCALE GENOMIC DNA]</scope>
    <source>
        <strain evidence="1">Henan</strain>
    </source>
</reference>
<dbReference type="AlphaFoldDB" id="G7YD58"/>
<gene>
    <name evidence="1" type="ORF">CLF_105190</name>
</gene>
<keyword evidence="2" id="KW-1185">Reference proteome</keyword>
<dbReference type="Proteomes" id="UP000008909">
    <property type="component" value="Unassembled WGS sequence"/>
</dbReference>
<name>G7YD58_CLOSI</name>
<reference key="2">
    <citation type="submission" date="2011-10" db="EMBL/GenBank/DDBJ databases">
        <title>The genome and transcriptome sequence of Clonorchis sinensis provide insights into the carcinogenic liver fluke.</title>
        <authorList>
            <person name="Wang X."/>
            <person name="Huang Y."/>
            <person name="Chen W."/>
            <person name="Liu H."/>
            <person name="Guo L."/>
            <person name="Chen Y."/>
            <person name="Luo F."/>
            <person name="Zhou W."/>
            <person name="Sun J."/>
            <person name="Mao Q."/>
            <person name="Liang P."/>
            <person name="Zhou C."/>
            <person name="Tian Y."/>
            <person name="Men J."/>
            <person name="Lv X."/>
            <person name="Huang L."/>
            <person name="Zhou J."/>
            <person name="Hu Y."/>
            <person name="Li R."/>
            <person name="Zhang F."/>
            <person name="Lei H."/>
            <person name="Li X."/>
            <person name="Hu X."/>
            <person name="Liang C."/>
            <person name="Xu J."/>
            <person name="Wu Z."/>
            <person name="Yu X."/>
        </authorList>
    </citation>
    <scope>NUCLEOTIDE SEQUENCE</scope>
    <source>
        <strain>Henan</strain>
    </source>
</reference>
<evidence type="ECO:0000313" key="2">
    <source>
        <dbReference type="Proteomes" id="UP000008909"/>
    </source>
</evidence>
<protein>
    <submittedName>
        <fullName evidence="1">Uncharacterized protein</fullName>
    </submittedName>
</protein>
<organism evidence="1 2">
    <name type="scientific">Clonorchis sinensis</name>
    <name type="common">Chinese liver fluke</name>
    <dbReference type="NCBI Taxonomy" id="79923"/>
    <lineage>
        <taxon>Eukaryota</taxon>
        <taxon>Metazoa</taxon>
        <taxon>Spiralia</taxon>
        <taxon>Lophotrochozoa</taxon>
        <taxon>Platyhelminthes</taxon>
        <taxon>Trematoda</taxon>
        <taxon>Digenea</taxon>
        <taxon>Opisthorchiida</taxon>
        <taxon>Opisthorchiata</taxon>
        <taxon>Opisthorchiidae</taxon>
        <taxon>Clonorchis</taxon>
    </lineage>
</organism>
<dbReference type="EMBL" id="DF143090">
    <property type="protein sequence ID" value="GAA50892.1"/>
    <property type="molecule type" value="Genomic_DNA"/>
</dbReference>
<accession>G7YD58</accession>
<evidence type="ECO:0000313" key="1">
    <source>
        <dbReference type="EMBL" id="GAA50892.1"/>
    </source>
</evidence>
<proteinExistence type="predicted"/>
<sequence>MQGSSSTKKTTFITSKYKNHKWNFCQMVLSSSIGLDTVISEMRSGSTTNPFALTKAKQTESVATFHWLSNKSRLYGSEASVVNTDVMLSMMMTMSIGQFFKSQGYVQQLAIASFWPNIKNACIISEKTATVKRQYAGNDGTK</sequence>